<feature type="region of interest" description="Disordered" evidence="1">
    <location>
        <begin position="66"/>
        <end position="94"/>
    </location>
</feature>
<accession>A0A0W0ZQL5</accession>
<evidence type="ECO:0000313" key="2">
    <source>
        <dbReference type="EMBL" id="KTD71320.1"/>
    </source>
</evidence>
<proteinExistence type="predicted"/>
<gene>
    <name evidence="2" type="ORF">Ltuc_2679</name>
</gene>
<dbReference type="STRING" id="40335.Ltuc_2679"/>
<dbReference type="GO" id="GO:0016874">
    <property type="term" value="F:ligase activity"/>
    <property type="evidence" value="ECO:0007669"/>
    <property type="project" value="UniProtKB-KW"/>
</dbReference>
<dbReference type="PATRIC" id="fig|40335.7.peg.2863"/>
<evidence type="ECO:0000313" key="3">
    <source>
        <dbReference type="Proteomes" id="UP000054693"/>
    </source>
</evidence>
<feature type="compositionally biased region" description="Polar residues" evidence="1">
    <location>
        <begin position="69"/>
        <end position="79"/>
    </location>
</feature>
<evidence type="ECO:0000256" key="1">
    <source>
        <dbReference type="SAM" id="MobiDB-lite"/>
    </source>
</evidence>
<sequence>MVWDLGHYELIEEKKSMKKALKEGTLKFFLHEEKIKGGYAMTRTKQEKDTEQWVIFKLDDNQADAWKNPVSTKPNSVLTGRSLDEIAKEEKENE</sequence>
<organism evidence="2 3">
    <name type="scientific">Legionella tucsonensis</name>
    <dbReference type="NCBI Taxonomy" id="40335"/>
    <lineage>
        <taxon>Bacteria</taxon>
        <taxon>Pseudomonadati</taxon>
        <taxon>Pseudomonadota</taxon>
        <taxon>Gammaproteobacteria</taxon>
        <taxon>Legionellales</taxon>
        <taxon>Legionellaceae</taxon>
        <taxon>Legionella</taxon>
    </lineage>
</organism>
<feature type="compositionally biased region" description="Basic and acidic residues" evidence="1">
    <location>
        <begin position="82"/>
        <end position="94"/>
    </location>
</feature>
<dbReference type="Proteomes" id="UP000054693">
    <property type="component" value="Unassembled WGS sequence"/>
</dbReference>
<dbReference type="EMBL" id="LNZA01000008">
    <property type="protein sequence ID" value="KTD71320.1"/>
    <property type="molecule type" value="Genomic_DNA"/>
</dbReference>
<keyword evidence="3" id="KW-1185">Reference proteome</keyword>
<name>A0A0W0ZQL5_9GAMM</name>
<keyword evidence="2" id="KW-0436">Ligase</keyword>
<reference evidence="2 3" key="1">
    <citation type="submission" date="2015-11" db="EMBL/GenBank/DDBJ databases">
        <title>Genomic analysis of 38 Legionella species identifies large and diverse effector repertoires.</title>
        <authorList>
            <person name="Burstein D."/>
            <person name="Amaro F."/>
            <person name="Zusman T."/>
            <person name="Lifshitz Z."/>
            <person name="Cohen O."/>
            <person name="Gilbert J.A."/>
            <person name="Pupko T."/>
            <person name="Shuman H.A."/>
            <person name="Segal G."/>
        </authorList>
    </citation>
    <scope>NUCLEOTIDE SEQUENCE [LARGE SCALE GENOMIC DNA]</scope>
    <source>
        <strain evidence="2 3">ATCC 49180</strain>
    </source>
</reference>
<dbReference type="AlphaFoldDB" id="A0A0W0ZQL5"/>
<protein>
    <submittedName>
        <fullName evidence="2">ATP-dependent DNA ligase</fullName>
    </submittedName>
</protein>
<comment type="caution">
    <text evidence="2">The sequence shown here is derived from an EMBL/GenBank/DDBJ whole genome shotgun (WGS) entry which is preliminary data.</text>
</comment>